<keyword evidence="2" id="KW-0812">Transmembrane</keyword>
<feature type="transmembrane region" description="Helical" evidence="2">
    <location>
        <begin position="354"/>
        <end position="375"/>
    </location>
</feature>
<evidence type="ECO:0000313" key="4">
    <source>
        <dbReference type="Proteomes" id="UP000825935"/>
    </source>
</evidence>
<dbReference type="PANTHER" id="PTHR37761:SF2">
    <property type="entry name" value="OS09G0108400 PROTEIN"/>
    <property type="match status" value="1"/>
</dbReference>
<evidence type="ECO:0000313" key="3">
    <source>
        <dbReference type="EMBL" id="KAH7314378.1"/>
    </source>
</evidence>
<organism evidence="3 4">
    <name type="scientific">Ceratopteris richardii</name>
    <name type="common">Triangle waterfern</name>
    <dbReference type="NCBI Taxonomy" id="49495"/>
    <lineage>
        <taxon>Eukaryota</taxon>
        <taxon>Viridiplantae</taxon>
        <taxon>Streptophyta</taxon>
        <taxon>Embryophyta</taxon>
        <taxon>Tracheophyta</taxon>
        <taxon>Polypodiopsida</taxon>
        <taxon>Polypodiidae</taxon>
        <taxon>Polypodiales</taxon>
        <taxon>Pteridineae</taxon>
        <taxon>Pteridaceae</taxon>
        <taxon>Parkerioideae</taxon>
        <taxon>Ceratopteris</taxon>
    </lineage>
</organism>
<proteinExistence type="predicted"/>
<comment type="caution">
    <text evidence="3">The sequence shown here is derived from an EMBL/GenBank/DDBJ whole genome shotgun (WGS) entry which is preliminary data.</text>
</comment>
<reference evidence="3" key="1">
    <citation type="submission" date="2021-08" db="EMBL/GenBank/DDBJ databases">
        <title>WGS assembly of Ceratopteris richardii.</title>
        <authorList>
            <person name="Marchant D.B."/>
            <person name="Chen G."/>
            <person name="Jenkins J."/>
            <person name="Shu S."/>
            <person name="Leebens-Mack J."/>
            <person name="Grimwood J."/>
            <person name="Schmutz J."/>
            <person name="Soltis P."/>
            <person name="Soltis D."/>
            <person name="Chen Z.-H."/>
        </authorList>
    </citation>
    <scope>NUCLEOTIDE SEQUENCE</scope>
    <source>
        <strain evidence="3">Whitten #5841</strain>
        <tissue evidence="3">Leaf</tissue>
    </source>
</reference>
<dbReference type="EMBL" id="CM035426">
    <property type="protein sequence ID" value="KAH7314378.1"/>
    <property type="molecule type" value="Genomic_DNA"/>
</dbReference>
<dbReference type="OMA" id="HIVREFR"/>
<keyword evidence="2" id="KW-0472">Membrane</keyword>
<keyword evidence="4" id="KW-1185">Reference proteome</keyword>
<keyword evidence="2" id="KW-1133">Transmembrane helix</keyword>
<dbReference type="Proteomes" id="UP000825935">
    <property type="component" value="Chromosome 21"/>
</dbReference>
<accession>A0A8T2S703</accession>
<sequence>MAGLLAWAADVVTGNGQQRDEEDEAQWRAIRFRLTAEEQEEVRQLEERAASLQQTIQHLRIRIPPPDVSQSLPQLHADSLAVQSALTAELNAHQATHRESQAREASLQNENMSYSKAISNVQQQLQVKSEELFHLNARLEEVGKEESLLKVELDQLSSFLAENEAVSMAEKATTSALTSGDKTSKEGEELQKLQSELDMWEKIVAKHEYEWFNLLQNSTKWPSAAQREKELERRLRILSEQYMTKQVQADAILKERNTLQFQLNQLTDASRQDFLMDTESNTYKGKTRKAVSTASNALEDFLPMESKSTPESDKPLIMIMKNGLRHASEVVSNVFSFRHSRSWQTSSQLSTSFLLRYLILLYLLMLHIVPFAVILSAT</sequence>
<protein>
    <submittedName>
        <fullName evidence="3">Uncharacterized protein</fullName>
    </submittedName>
</protein>
<dbReference type="EMBL" id="CM035426">
    <property type="protein sequence ID" value="KAH7314379.1"/>
    <property type="molecule type" value="Genomic_DNA"/>
</dbReference>
<feature type="coiled-coil region" evidence="1">
    <location>
        <begin position="190"/>
        <end position="248"/>
    </location>
</feature>
<keyword evidence="1" id="KW-0175">Coiled coil</keyword>
<gene>
    <name evidence="3" type="ORF">KP509_21G000600</name>
</gene>
<evidence type="ECO:0000256" key="1">
    <source>
        <dbReference type="SAM" id="Coils"/>
    </source>
</evidence>
<dbReference type="AlphaFoldDB" id="A0A8T2S703"/>
<dbReference type="PANTHER" id="PTHR37761">
    <property type="entry name" value="OS09G0108400 PROTEIN"/>
    <property type="match status" value="1"/>
</dbReference>
<name>A0A8T2S703_CERRI</name>
<dbReference type="OrthoDB" id="1934337at2759"/>
<feature type="coiled-coil region" evidence="1">
    <location>
        <begin position="35"/>
        <end position="62"/>
    </location>
</feature>
<evidence type="ECO:0000256" key="2">
    <source>
        <dbReference type="SAM" id="Phobius"/>
    </source>
</evidence>